<evidence type="ECO:0000313" key="5">
    <source>
        <dbReference type="Proteomes" id="UP000315252"/>
    </source>
</evidence>
<dbReference type="EC" id="3.8.1.2" evidence="3"/>
<dbReference type="SFLD" id="SFLDS00003">
    <property type="entry name" value="Haloacid_Dehalogenase"/>
    <property type="match status" value="1"/>
</dbReference>
<dbReference type="CDD" id="cd02588">
    <property type="entry name" value="HAD_L2-DEX"/>
    <property type="match status" value="1"/>
</dbReference>
<dbReference type="SFLD" id="SFLDG01135">
    <property type="entry name" value="C1.5.6:_HAD__Beta-PGM__Phospha"/>
    <property type="match status" value="1"/>
</dbReference>
<dbReference type="Pfam" id="PF00702">
    <property type="entry name" value="Hydrolase"/>
    <property type="match status" value="1"/>
</dbReference>
<dbReference type="InterPro" id="IPR006439">
    <property type="entry name" value="HAD-SF_hydro_IA"/>
</dbReference>
<dbReference type="InterPro" id="IPR023214">
    <property type="entry name" value="HAD_sf"/>
</dbReference>
<comment type="similarity">
    <text evidence="1 3">Belongs to the HAD-like hydrolase superfamily. S-2-haloalkanoic acid dehalogenase family.</text>
</comment>
<organism evidence="4 5">
    <name type="scientific">Denitrobaculum tricleocarpae</name>
    <dbReference type="NCBI Taxonomy" id="2591009"/>
    <lineage>
        <taxon>Bacteria</taxon>
        <taxon>Pseudomonadati</taxon>
        <taxon>Pseudomonadota</taxon>
        <taxon>Alphaproteobacteria</taxon>
        <taxon>Rhodospirillales</taxon>
        <taxon>Rhodospirillaceae</taxon>
        <taxon>Denitrobaculum</taxon>
    </lineage>
</organism>
<sequence>MSHPDFASVEACVFDAYGTLFNVHSAVARGGESLGDKADDVSNTWRQKQLEYTWLRSLMGAHADFWQVTSDGLDYALEAHGVADKELHAKLMELYLTLDAYGDVQLTLQKLRKAGYKTAILSNGTPEMLEAAVTSASLKDLFDENLSIEDVGVYKPDNRVYQLAVDRLSVAPEKICFVSTNAWDASGAAHFGFNVAWLNRFNKIQEVLPGKPKVVINTLVDLMELMGVGL</sequence>
<dbReference type="PANTHER" id="PTHR43316:SF3">
    <property type="entry name" value="HALOACID DEHALOGENASE, TYPE II (AFU_ORTHOLOGUE AFUA_2G07750)-RELATED"/>
    <property type="match status" value="1"/>
</dbReference>
<dbReference type="PRINTS" id="PR00413">
    <property type="entry name" value="HADHALOGNASE"/>
</dbReference>
<evidence type="ECO:0000256" key="2">
    <source>
        <dbReference type="ARBA" id="ARBA00022801"/>
    </source>
</evidence>
<evidence type="ECO:0000256" key="1">
    <source>
        <dbReference type="ARBA" id="ARBA00008106"/>
    </source>
</evidence>
<comment type="caution">
    <text evidence="4">The sequence shown here is derived from an EMBL/GenBank/DDBJ whole genome shotgun (WGS) entry which is preliminary data.</text>
</comment>
<accession>A0A545TTS3</accession>
<comment type="catalytic activity">
    <reaction evidence="3">
        <text>an (S)-2-haloacid + H2O = a (2R)-2-hydroxycarboxylate + a halide anion + H(+)</text>
        <dbReference type="Rhea" id="RHEA:11192"/>
        <dbReference type="ChEBI" id="CHEBI:15377"/>
        <dbReference type="ChEBI" id="CHEBI:15378"/>
        <dbReference type="ChEBI" id="CHEBI:16042"/>
        <dbReference type="ChEBI" id="CHEBI:58314"/>
        <dbReference type="ChEBI" id="CHEBI:137405"/>
        <dbReference type="EC" id="3.8.1.2"/>
    </reaction>
</comment>
<dbReference type="InterPro" id="IPR006328">
    <property type="entry name" value="2-HAD"/>
</dbReference>
<evidence type="ECO:0000313" key="4">
    <source>
        <dbReference type="EMBL" id="TQV80616.1"/>
    </source>
</evidence>
<proteinExistence type="inferred from homology"/>
<reference evidence="4 5" key="1">
    <citation type="submission" date="2019-06" db="EMBL/GenBank/DDBJ databases">
        <title>Whole genome sequence for Rhodospirillaceae sp. R148.</title>
        <authorList>
            <person name="Wang G."/>
        </authorList>
    </citation>
    <scope>NUCLEOTIDE SEQUENCE [LARGE SCALE GENOMIC DNA]</scope>
    <source>
        <strain evidence="4 5">R148</strain>
    </source>
</reference>
<dbReference type="RefSeq" id="WP_142896330.1">
    <property type="nucleotide sequence ID" value="NZ_ML660054.1"/>
</dbReference>
<dbReference type="OrthoDB" id="7989657at2"/>
<gene>
    <name evidence="4" type="ORF">FKG95_10635</name>
</gene>
<evidence type="ECO:0000256" key="3">
    <source>
        <dbReference type="RuleBase" id="RU368077"/>
    </source>
</evidence>
<dbReference type="SUPFAM" id="SSF56784">
    <property type="entry name" value="HAD-like"/>
    <property type="match status" value="1"/>
</dbReference>
<dbReference type="EMBL" id="VHSH01000003">
    <property type="protein sequence ID" value="TQV80616.1"/>
    <property type="molecule type" value="Genomic_DNA"/>
</dbReference>
<dbReference type="InterPro" id="IPR051540">
    <property type="entry name" value="S-2-haloacid_dehalogenase"/>
</dbReference>
<dbReference type="Gene3D" id="1.10.150.240">
    <property type="entry name" value="Putative phosphatase, domain 2"/>
    <property type="match status" value="1"/>
</dbReference>
<dbReference type="Gene3D" id="3.40.50.1000">
    <property type="entry name" value="HAD superfamily/HAD-like"/>
    <property type="match status" value="1"/>
</dbReference>
<dbReference type="Proteomes" id="UP000315252">
    <property type="component" value="Unassembled WGS sequence"/>
</dbReference>
<dbReference type="NCBIfam" id="TIGR01428">
    <property type="entry name" value="HAD_type_II"/>
    <property type="match status" value="1"/>
</dbReference>
<protein>
    <recommendedName>
        <fullName evidence="3">(S)-2-haloacid dehalogenase</fullName>
        <ecNumber evidence="3">3.8.1.2</ecNumber>
    </recommendedName>
    <alternativeName>
        <fullName evidence="3">2-haloalkanoic acid dehalogenase</fullName>
    </alternativeName>
    <alternativeName>
        <fullName evidence="3">Halocarboxylic acid halidohydrolase</fullName>
    </alternativeName>
    <alternativeName>
        <fullName evidence="3">L-2-haloacid dehalogenase</fullName>
    </alternativeName>
</protein>
<dbReference type="AlphaFoldDB" id="A0A545TTS3"/>
<dbReference type="GO" id="GO:0018784">
    <property type="term" value="F:(S)-2-haloacid dehalogenase activity"/>
    <property type="evidence" value="ECO:0007669"/>
    <property type="project" value="UniProtKB-UniRule"/>
</dbReference>
<dbReference type="InterPro" id="IPR023198">
    <property type="entry name" value="PGP-like_dom2"/>
</dbReference>
<dbReference type="InterPro" id="IPR036412">
    <property type="entry name" value="HAD-like_sf"/>
</dbReference>
<dbReference type="SFLD" id="SFLDG01129">
    <property type="entry name" value="C1.5:_HAD__Beta-PGM__Phosphata"/>
    <property type="match status" value="1"/>
</dbReference>
<dbReference type="NCBIfam" id="TIGR01493">
    <property type="entry name" value="HAD-SF-IA-v2"/>
    <property type="match status" value="1"/>
</dbReference>
<dbReference type="PANTHER" id="PTHR43316">
    <property type="entry name" value="HYDROLASE, HALOACID DELAHOGENASE-RELATED"/>
    <property type="match status" value="1"/>
</dbReference>
<comment type="function">
    <text evidence="3">Catalyzes the hydrolytic dehalogenation of small (S)-2-haloalkanoic acids to yield the corresponding (R)-2-hydroxyalkanoic acids.</text>
</comment>
<keyword evidence="5" id="KW-1185">Reference proteome</keyword>
<name>A0A545TTS3_9PROT</name>
<keyword evidence="2 3" id="KW-0378">Hydrolase</keyword>
<dbReference type="SFLD" id="SFLDF00045">
    <property type="entry name" value="2-haloacid_dehalogenase"/>
    <property type="match status" value="1"/>
</dbReference>